<organism evidence="5 6">
    <name type="scientific">Byssochlamys spectabilis</name>
    <name type="common">Paecilomyces variotii</name>
    <dbReference type="NCBI Taxonomy" id="264951"/>
    <lineage>
        <taxon>Eukaryota</taxon>
        <taxon>Fungi</taxon>
        <taxon>Dikarya</taxon>
        <taxon>Ascomycota</taxon>
        <taxon>Pezizomycotina</taxon>
        <taxon>Eurotiomycetes</taxon>
        <taxon>Eurotiomycetidae</taxon>
        <taxon>Eurotiales</taxon>
        <taxon>Thermoascaceae</taxon>
        <taxon>Paecilomyces</taxon>
    </lineage>
</organism>
<keyword evidence="3" id="KW-0067">ATP-binding</keyword>
<evidence type="ECO:0000259" key="4">
    <source>
        <dbReference type="PROSITE" id="PS50011"/>
    </source>
</evidence>
<dbReference type="RefSeq" id="XP_028484165.1">
    <property type="nucleotide sequence ID" value="XM_028630836.1"/>
</dbReference>
<dbReference type="InterPro" id="IPR050117">
    <property type="entry name" value="MAPK"/>
</dbReference>
<dbReference type="InterPro" id="IPR000719">
    <property type="entry name" value="Prot_kinase_dom"/>
</dbReference>
<dbReference type="SUPFAM" id="SSF56112">
    <property type="entry name" value="Protein kinase-like (PK-like)"/>
    <property type="match status" value="1"/>
</dbReference>
<keyword evidence="1 5" id="KW-0723">Serine/threonine-protein kinase</keyword>
<dbReference type="GeneID" id="39600113"/>
<accession>A0A443HRX9</accession>
<dbReference type="AlphaFoldDB" id="A0A443HRX9"/>
<keyword evidence="5" id="KW-0418">Kinase</keyword>
<keyword evidence="2" id="KW-0547">Nucleotide-binding</keyword>
<evidence type="ECO:0000256" key="2">
    <source>
        <dbReference type="ARBA" id="ARBA00022741"/>
    </source>
</evidence>
<dbReference type="InterPro" id="IPR008271">
    <property type="entry name" value="Ser/Thr_kinase_AS"/>
</dbReference>
<evidence type="ECO:0000313" key="6">
    <source>
        <dbReference type="Proteomes" id="UP000283841"/>
    </source>
</evidence>
<dbReference type="GO" id="GO:0004674">
    <property type="term" value="F:protein serine/threonine kinase activity"/>
    <property type="evidence" value="ECO:0007669"/>
    <property type="project" value="UniProtKB-KW"/>
</dbReference>
<keyword evidence="6" id="KW-1185">Reference proteome</keyword>
<dbReference type="PROSITE" id="PS00108">
    <property type="entry name" value="PROTEIN_KINASE_ST"/>
    <property type="match status" value="1"/>
</dbReference>
<dbReference type="PROSITE" id="PS50011">
    <property type="entry name" value="PROTEIN_KINASE_DOM"/>
    <property type="match status" value="1"/>
</dbReference>
<gene>
    <name evidence="5" type="ORF">C8Q69DRAFT_470486</name>
</gene>
<name>A0A443HRX9_BYSSP</name>
<dbReference type="PANTHER" id="PTHR24055">
    <property type="entry name" value="MITOGEN-ACTIVATED PROTEIN KINASE"/>
    <property type="match status" value="1"/>
</dbReference>
<evidence type="ECO:0000313" key="5">
    <source>
        <dbReference type="EMBL" id="RWQ94520.1"/>
    </source>
</evidence>
<dbReference type="STRING" id="264951.A0A443HRX9"/>
<proteinExistence type="predicted"/>
<feature type="domain" description="Protein kinase" evidence="4">
    <location>
        <begin position="4"/>
        <end position="304"/>
    </location>
</feature>
<protein>
    <submittedName>
        <fullName evidence="5">Putative serine/threonine protein kinase</fullName>
    </submittedName>
</protein>
<dbReference type="OrthoDB" id="5979581at2759"/>
<dbReference type="Gene3D" id="1.10.510.10">
    <property type="entry name" value="Transferase(Phosphotransferase) domain 1"/>
    <property type="match status" value="1"/>
</dbReference>
<dbReference type="EMBL" id="RCNU01000007">
    <property type="protein sequence ID" value="RWQ94520.1"/>
    <property type="molecule type" value="Genomic_DNA"/>
</dbReference>
<keyword evidence="5" id="KW-0808">Transferase</keyword>
<dbReference type="VEuPathDB" id="FungiDB:C8Q69DRAFT_470486"/>
<sequence>MTTSLRLGQLLQGQTGRYTIARQLQDTVWLATTQSNEPVVVKSVYHFRLQNERDVLKRFQSRTPFIRPLLDEIADPPAIVLKHLDDHLLNASISKRLISSEIKYVARGILEALKVLHEDGFVYTDIKPDNILINYGQGHERFTDIQVADCGSTVHWDSPYAKDCDLIGAPIWRSPEAQLRIRWDTSTDIWSFGALLITLLYGDNFFLFKPNVPATHAEYELKILQRQCEFFGPFPLTYREICPKEKLNILAYIMHSIPPENKKPFSRITDREVSKEDKEFILKIMKLDPRERPSAAELLRDKWFDN</sequence>
<dbReference type="GO" id="GO:0005524">
    <property type="term" value="F:ATP binding"/>
    <property type="evidence" value="ECO:0007669"/>
    <property type="project" value="UniProtKB-KW"/>
</dbReference>
<dbReference type="SMART" id="SM00220">
    <property type="entry name" value="S_TKc"/>
    <property type="match status" value="1"/>
</dbReference>
<comment type="caution">
    <text evidence="5">The sequence shown here is derived from an EMBL/GenBank/DDBJ whole genome shotgun (WGS) entry which is preliminary data.</text>
</comment>
<evidence type="ECO:0000256" key="1">
    <source>
        <dbReference type="ARBA" id="ARBA00022527"/>
    </source>
</evidence>
<dbReference type="Pfam" id="PF00069">
    <property type="entry name" value="Pkinase"/>
    <property type="match status" value="1"/>
</dbReference>
<dbReference type="InterPro" id="IPR011009">
    <property type="entry name" value="Kinase-like_dom_sf"/>
</dbReference>
<evidence type="ECO:0000256" key="3">
    <source>
        <dbReference type="ARBA" id="ARBA00022840"/>
    </source>
</evidence>
<dbReference type="Proteomes" id="UP000283841">
    <property type="component" value="Unassembled WGS sequence"/>
</dbReference>
<reference evidence="5 6" key="1">
    <citation type="journal article" date="2018" name="Front. Microbiol.">
        <title>Genomic and genetic insights into a cosmopolitan fungus, Paecilomyces variotii (Eurotiales).</title>
        <authorList>
            <person name="Urquhart A.S."/>
            <person name="Mondo S.J."/>
            <person name="Makela M.R."/>
            <person name="Hane J.K."/>
            <person name="Wiebenga A."/>
            <person name="He G."/>
            <person name="Mihaltcheva S."/>
            <person name="Pangilinan J."/>
            <person name="Lipzen A."/>
            <person name="Barry K."/>
            <person name="de Vries R.P."/>
            <person name="Grigoriev I.V."/>
            <person name="Idnurm A."/>
        </authorList>
    </citation>
    <scope>NUCLEOTIDE SEQUENCE [LARGE SCALE GENOMIC DNA]</scope>
    <source>
        <strain evidence="5 6">CBS 101075</strain>
    </source>
</reference>